<dbReference type="PROSITE" id="PS50109">
    <property type="entry name" value="HIS_KIN"/>
    <property type="match status" value="1"/>
</dbReference>
<keyword evidence="10" id="KW-0902">Two-component regulatory system</keyword>
<dbReference type="SMART" id="SM00086">
    <property type="entry name" value="PAC"/>
    <property type="match status" value="2"/>
</dbReference>
<evidence type="ECO:0000256" key="9">
    <source>
        <dbReference type="ARBA" id="ARBA00022840"/>
    </source>
</evidence>
<dbReference type="Gene3D" id="1.20.120.160">
    <property type="entry name" value="HPT domain"/>
    <property type="match status" value="1"/>
</dbReference>
<dbReference type="SUPFAM" id="SSF47384">
    <property type="entry name" value="Homodimeric domain of signal transducing histidine kinase"/>
    <property type="match status" value="1"/>
</dbReference>
<dbReference type="SMART" id="SM00448">
    <property type="entry name" value="REC"/>
    <property type="match status" value="2"/>
</dbReference>
<protein>
    <recommendedName>
        <fullName evidence="13">Circadian input-output histidine kinase CikA</fullName>
        <ecNumber evidence="4">2.7.13.3</ecNumber>
    </recommendedName>
    <alternativeName>
        <fullName evidence="12">Sensory/regulatory protein RpfC</fullName>
    </alternativeName>
</protein>
<dbReference type="CDD" id="cd00082">
    <property type="entry name" value="HisKA"/>
    <property type="match status" value="1"/>
</dbReference>
<dbReference type="InterPro" id="IPR035965">
    <property type="entry name" value="PAS-like_dom_sf"/>
</dbReference>
<dbReference type="RefSeq" id="WP_170867177.1">
    <property type="nucleotide sequence ID" value="NZ_FMZM01000012.1"/>
</dbReference>
<dbReference type="PROSITE" id="PS50112">
    <property type="entry name" value="PAS"/>
    <property type="match status" value="1"/>
</dbReference>
<evidence type="ECO:0000256" key="12">
    <source>
        <dbReference type="ARBA" id="ARBA00068150"/>
    </source>
</evidence>
<dbReference type="CDD" id="cd00130">
    <property type="entry name" value="PAS"/>
    <property type="match status" value="2"/>
</dbReference>
<dbReference type="InterPro" id="IPR001789">
    <property type="entry name" value="Sig_transdc_resp-reg_receiver"/>
</dbReference>
<dbReference type="Pfam" id="PF00989">
    <property type="entry name" value="PAS"/>
    <property type="match status" value="1"/>
</dbReference>
<organism evidence="14 15">
    <name type="scientific">Nocardioides lianchengensis</name>
    <dbReference type="NCBI Taxonomy" id="1045774"/>
    <lineage>
        <taxon>Bacteria</taxon>
        <taxon>Bacillati</taxon>
        <taxon>Actinomycetota</taxon>
        <taxon>Actinomycetes</taxon>
        <taxon>Propionibacteriales</taxon>
        <taxon>Nocardioidaceae</taxon>
        <taxon>Nocardioides</taxon>
    </lineage>
</organism>
<proteinExistence type="inferred from homology"/>
<evidence type="ECO:0000256" key="7">
    <source>
        <dbReference type="ARBA" id="ARBA00022741"/>
    </source>
</evidence>
<comment type="catalytic activity">
    <reaction evidence="1">
        <text>ATP + protein L-histidine = ADP + protein N-phospho-L-histidine.</text>
        <dbReference type="EC" id="2.7.13.3"/>
    </reaction>
</comment>
<comment type="similarity">
    <text evidence="3">In the N-terminal section; belongs to the phytochrome family.</text>
</comment>
<sequence length="1043" mass="111599">MHLGSPEGPTGLGELDAWILQAVPDGLWVLDDAGSTLWANDRFVAMMGLDRDRVVGFSAFDALDEEGRGQLVGHLARLRDGAAGDDLECLLVRVDGSTFWAQVSHTPVLDAEGRRRGWLHRVRDHSDQRRMLEELRQGELQLAEAQSIARLGSWERGEDGVMRWSAELYRVLETDPSVTPSTEAFRARVHPEDQPLFDEMTAAVAAGGDTVDVDARLDRPRGLPTRWLRIRGRVLRAPDGSVARSGGTVQDVTEAKETEQGLAFLSAMAQAANEARTLPEALLASDEVVRPYTQWPAVQVTFTVPGSGELLHFDTGWDEFGPEEVAAAQALGARAVESVRVLTERGPRGTYLTSGPVVHAGRVVCVVTSDSRSELPPRPSELAIFGQMLTLLSQVSEREATANELAAARDAALEASRAKSEFLATMSHEIRTPLNGVIGLSELLGRTELTPHQRRLAEGVDQAGRALLSLVNDILDLSKIEAGRLDLEKVDFDPRQVIEQSVSLLAERASARELELVVSSAASVPALVRGDPVRFGQVITNLVANAVKFTHEGEVVVRATGTGGSDLRVEVRDTGIGIEQDVQGRLFDAFSQADSSTTREYGGTGLGLAISEQIVSALGGRIGVQSELGAGSTFWFTARFDAPSGDGSVEEPARSPVVDGLRVLVVDDNETNRFIVAEQLAAWGVRVDTVASPYDALVELDAAARAGAPYDVGLLDYMMPGMDGEQLARTIRQEQRYDGLRLALLSSATEPTSEWLADAGIDGYLAKPVFPSRLLDTLATLAGRGLPGADPTPTDDVVEAGSLGRVLVVEDNPVNQLVAEGILRRLGYDLALADNGAAGVATLTEDPDGFDVVLMDCQMPVMDGFDATRAIRALDGDVARIPIVAMTAAATEAERERCREAGMDDFLTKPVVPALLDSTLARWVHSGDAVVRLRTLVEDEGVDLEIVQMMVDRFEQSSAESLDALAAAVATGAAADVARAAHSLRGSAANLGLTRLADLAAEVEQPAWAGELPHPGAVAGLRVAVDEAQDELGRAARRLRGPE</sequence>
<dbReference type="CDD" id="cd17546">
    <property type="entry name" value="REC_hyHK_CKI1_RcsC-like"/>
    <property type="match status" value="2"/>
</dbReference>
<comment type="subunit">
    <text evidence="11">At low DSF concentrations, interacts with RpfF.</text>
</comment>
<evidence type="ECO:0000313" key="14">
    <source>
        <dbReference type="EMBL" id="SDD93730.1"/>
    </source>
</evidence>
<keyword evidence="7" id="KW-0547">Nucleotide-binding</keyword>
<dbReference type="InterPro" id="IPR000014">
    <property type="entry name" value="PAS"/>
</dbReference>
<dbReference type="PROSITE" id="PS50894">
    <property type="entry name" value="HPT"/>
    <property type="match status" value="1"/>
</dbReference>
<dbReference type="SUPFAM" id="SSF55785">
    <property type="entry name" value="PYP-like sensor domain (PAS domain)"/>
    <property type="match status" value="2"/>
</dbReference>
<dbReference type="EC" id="2.7.13.3" evidence="4"/>
<evidence type="ECO:0000256" key="6">
    <source>
        <dbReference type="ARBA" id="ARBA00022679"/>
    </source>
</evidence>
<dbReference type="Pfam" id="PF01627">
    <property type="entry name" value="Hpt"/>
    <property type="match status" value="1"/>
</dbReference>
<accession>A0A1G6YTR9</accession>
<dbReference type="InterPro" id="IPR001610">
    <property type="entry name" value="PAC"/>
</dbReference>
<keyword evidence="9" id="KW-0067">ATP-binding</keyword>
<dbReference type="GO" id="GO:0006355">
    <property type="term" value="P:regulation of DNA-templated transcription"/>
    <property type="evidence" value="ECO:0007669"/>
    <property type="project" value="InterPro"/>
</dbReference>
<dbReference type="SUPFAM" id="SSF47226">
    <property type="entry name" value="Histidine-containing phosphotransfer domain, HPT domain"/>
    <property type="match status" value="1"/>
</dbReference>
<dbReference type="Pfam" id="PF00512">
    <property type="entry name" value="HisKA"/>
    <property type="match status" value="1"/>
</dbReference>
<dbReference type="PROSITE" id="PS50113">
    <property type="entry name" value="PAC"/>
    <property type="match status" value="2"/>
</dbReference>
<evidence type="ECO:0000256" key="4">
    <source>
        <dbReference type="ARBA" id="ARBA00012438"/>
    </source>
</evidence>
<dbReference type="SMART" id="SM00091">
    <property type="entry name" value="PAS"/>
    <property type="match status" value="1"/>
</dbReference>
<evidence type="ECO:0000256" key="5">
    <source>
        <dbReference type="ARBA" id="ARBA00022553"/>
    </source>
</evidence>
<dbReference type="InterPro" id="IPR036641">
    <property type="entry name" value="HPT_dom_sf"/>
</dbReference>
<dbReference type="Gene3D" id="3.30.565.10">
    <property type="entry name" value="Histidine kinase-like ATPase, C-terminal domain"/>
    <property type="match status" value="1"/>
</dbReference>
<dbReference type="STRING" id="1045774.SAMN05421872_112160"/>
<comment type="subcellular location">
    <subcellularLocation>
        <location evidence="2">Cell membrane</location>
    </subcellularLocation>
</comment>
<dbReference type="Gene3D" id="3.40.50.2300">
    <property type="match status" value="2"/>
</dbReference>
<dbReference type="SUPFAM" id="SSF52172">
    <property type="entry name" value="CheY-like"/>
    <property type="match status" value="2"/>
</dbReference>
<dbReference type="InterPro" id="IPR005467">
    <property type="entry name" value="His_kinase_dom"/>
</dbReference>
<dbReference type="GO" id="GO:0005886">
    <property type="term" value="C:plasma membrane"/>
    <property type="evidence" value="ECO:0007669"/>
    <property type="project" value="UniProtKB-SubCell"/>
</dbReference>
<dbReference type="GO" id="GO:0005524">
    <property type="term" value="F:ATP binding"/>
    <property type="evidence" value="ECO:0007669"/>
    <property type="project" value="UniProtKB-KW"/>
</dbReference>
<dbReference type="InterPro" id="IPR003594">
    <property type="entry name" value="HATPase_dom"/>
</dbReference>
<name>A0A1G6YTR9_9ACTN</name>
<evidence type="ECO:0000256" key="8">
    <source>
        <dbReference type="ARBA" id="ARBA00022777"/>
    </source>
</evidence>
<evidence type="ECO:0000313" key="15">
    <source>
        <dbReference type="Proteomes" id="UP000199034"/>
    </source>
</evidence>
<dbReference type="PROSITE" id="PS50110">
    <property type="entry name" value="RESPONSE_REGULATORY"/>
    <property type="match status" value="2"/>
</dbReference>
<dbReference type="Gene3D" id="2.10.70.100">
    <property type="match status" value="1"/>
</dbReference>
<dbReference type="PANTHER" id="PTHR45339:SF5">
    <property type="entry name" value="HISTIDINE KINASE"/>
    <property type="match status" value="1"/>
</dbReference>
<evidence type="ECO:0000256" key="2">
    <source>
        <dbReference type="ARBA" id="ARBA00004236"/>
    </source>
</evidence>
<evidence type="ECO:0000256" key="10">
    <source>
        <dbReference type="ARBA" id="ARBA00023012"/>
    </source>
</evidence>
<dbReference type="InterPro" id="IPR036097">
    <property type="entry name" value="HisK_dim/P_sf"/>
</dbReference>
<dbReference type="EMBL" id="FMZM01000012">
    <property type="protein sequence ID" value="SDD93730.1"/>
    <property type="molecule type" value="Genomic_DNA"/>
</dbReference>
<reference evidence="15" key="1">
    <citation type="submission" date="2016-10" db="EMBL/GenBank/DDBJ databases">
        <authorList>
            <person name="Varghese N."/>
            <person name="Submissions S."/>
        </authorList>
    </citation>
    <scope>NUCLEOTIDE SEQUENCE [LARGE SCALE GENOMIC DNA]</scope>
    <source>
        <strain evidence="15">CGMCC 4.6858</strain>
    </source>
</reference>
<dbReference type="InterPro" id="IPR013655">
    <property type="entry name" value="PAS_fold_3"/>
</dbReference>
<dbReference type="CDD" id="cd16922">
    <property type="entry name" value="HATPase_EvgS-ArcB-TorS-like"/>
    <property type="match status" value="1"/>
</dbReference>
<keyword evidence="5" id="KW-0597">Phosphoprotein</keyword>
<dbReference type="Proteomes" id="UP000199034">
    <property type="component" value="Unassembled WGS sequence"/>
</dbReference>
<keyword evidence="8" id="KW-0418">Kinase</keyword>
<dbReference type="SMART" id="SM00388">
    <property type="entry name" value="HisKA"/>
    <property type="match status" value="1"/>
</dbReference>
<evidence type="ECO:0000256" key="3">
    <source>
        <dbReference type="ARBA" id="ARBA00006402"/>
    </source>
</evidence>
<dbReference type="FunFam" id="3.30.565.10:FF:000010">
    <property type="entry name" value="Sensor histidine kinase RcsC"/>
    <property type="match status" value="1"/>
</dbReference>
<dbReference type="Pfam" id="PF00072">
    <property type="entry name" value="Response_reg"/>
    <property type="match status" value="2"/>
</dbReference>
<dbReference type="FunFam" id="1.10.287.130:FF:000002">
    <property type="entry name" value="Two-component osmosensing histidine kinase"/>
    <property type="match status" value="1"/>
</dbReference>
<dbReference type="PANTHER" id="PTHR45339">
    <property type="entry name" value="HYBRID SIGNAL TRANSDUCTION HISTIDINE KINASE J"/>
    <property type="match status" value="1"/>
</dbReference>
<gene>
    <name evidence="14" type="ORF">SAMN05421872_112160</name>
</gene>
<dbReference type="GO" id="GO:0000155">
    <property type="term" value="F:phosphorelay sensor kinase activity"/>
    <property type="evidence" value="ECO:0007669"/>
    <property type="project" value="InterPro"/>
</dbReference>
<keyword evidence="15" id="KW-1185">Reference proteome</keyword>
<dbReference type="SUPFAM" id="SSF55874">
    <property type="entry name" value="ATPase domain of HSP90 chaperone/DNA topoisomerase II/histidine kinase"/>
    <property type="match status" value="1"/>
</dbReference>
<evidence type="ECO:0000256" key="13">
    <source>
        <dbReference type="ARBA" id="ARBA00074306"/>
    </source>
</evidence>
<dbReference type="Pfam" id="PF08447">
    <property type="entry name" value="PAS_3"/>
    <property type="match status" value="1"/>
</dbReference>
<dbReference type="SMART" id="SM00387">
    <property type="entry name" value="HATPase_c"/>
    <property type="match status" value="1"/>
</dbReference>
<evidence type="ECO:0000256" key="11">
    <source>
        <dbReference type="ARBA" id="ARBA00064003"/>
    </source>
</evidence>
<dbReference type="InterPro" id="IPR013767">
    <property type="entry name" value="PAS_fold"/>
</dbReference>
<dbReference type="AlphaFoldDB" id="A0A1G6YTR9"/>
<dbReference type="InterPro" id="IPR008207">
    <property type="entry name" value="Sig_transdc_His_kin_Hpt_dom"/>
</dbReference>
<dbReference type="Gene3D" id="1.10.287.130">
    <property type="match status" value="1"/>
</dbReference>
<dbReference type="SMART" id="SM00073">
    <property type="entry name" value="HPT"/>
    <property type="match status" value="1"/>
</dbReference>
<keyword evidence="6" id="KW-0808">Transferase</keyword>
<dbReference type="InterPro" id="IPR003661">
    <property type="entry name" value="HisK_dim/P_dom"/>
</dbReference>
<dbReference type="InterPro" id="IPR036890">
    <property type="entry name" value="HATPase_C_sf"/>
</dbReference>
<dbReference type="Gene3D" id="3.30.450.20">
    <property type="entry name" value="PAS domain"/>
    <property type="match status" value="2"/>
</dbReference>
<dbReference type="InterPro" id="IPR011006">
    <property type="entry name" value="CheY-like_superfamily"/>
</dbReference>
<dbReference type="InterPro" id="IPR004358">
    <property type="entry name" value="Sig_transdc_His_kin-like_C"/>
</dbReference>
<dbReference type="PRINTS" id="PR00344">
    <property type="entry name" value="BCTRLSENSOR"/>
</dbReference>
<dbReference type="InterPro" id="IPR000700">
    <property type="entry name" value="PAS-assoc_C"/>
</dbReference>
<dbReference type="CDD" id="cd00088">
    <property type="entry name" value="HPT"/>
    <property type="match status" value="1"/>
</dbReference>
<evidence type="ECO:0000256" key="1">
    <source>
        <dbReference type="ARBA" id="ARBA00000085"/>
    </source>
</evidence>
<dbReference type="Pfam" id="PF02518">
    <property type="entry name" value="HATPase_c"/>
    <property type="match status" value="1"/>
</dbReference>
<dbReference type="NCBIfam" id="TIGR00229">
    <property type="entry name" value="sensory_box"/>
    <property type="match status" value="1"/>
</dbReference>